<dbReference type="PANTHER" id="PTHR10344">
    <property type="entry name" value="THYMIDYLATE KINASE"/>
    <property type="match status" value="1"/>
</dbReference>
<accession>A0ABY8QWK1</accession>
<organism evidence="6 7">
    <name type="scientific">Saxibacter everestensis</name>
    <dbReference type="NCBI Taxonomy" id="2909229"/>
    <lineage>
        <taxon>Bacteria</taxon>
        <taxon>Bacillati</taxon>
        <taxon>Actinomycetota</taxon>
        <taxon>Actinomycetes</taxon>
        <taxon>Micrococcales</taxon>
        <taxon>Brevibacteriaceae</taxon>
        <taxon>Saxibacter</taxon>
    </lineage>
</organism>
<dbReference type="GO" id="GO:0004798">
    <property type="term" value="F:dTMP kinase activity"/>
    <property type="evidence" value="ECO:0007669"/>
    <property type="project" value="UniProtKB-EC"/>
</dbReference>
<dbReference type="CDD" id="cd01672">
    <property type="entry name" value="TMPK"/>
    <property type="match status" value="1"/>
</dbReference>
<dbReference type="PANTHER" id="PTHR10344:SF4">
    <property type="entry name" value="UMP-CMP KINASE 2, MITOCHONDRIAL"/>
    <property type="match status" value="1"/>
</dbReference>
<keyword evidence="7" id="KW-1185">Reference proteome</keyword>
<keyword evidence="3" id="KW-0547">Nucleotide-binding</keyword>
<evidence type="ECO:0000259" key="5">
    <source>
        <dbReference type="Pfam" id="PF02223"/>
    </source>
</evidence>
<sequence length="221" mass="24336">MSSEAGRRHRFSVALLGIDGAGKTTVARSLVRRSRARGDAASLYRHPGGRKTLDNVARRFNSTAEAALGSQGLTVIETVTRSLAVIRSAVQSRRRDGLVVFDRYIHCQIALRRMRGLHSSPFLQWLLTTLPRPDVIVFFDISPRQAHARILARGIDTEPLAMLCELDAAYRQLSDFDDFYRIDAGRPVADVVDELEAVICAAAKRKAAHGLVISPSSTIQS</sequence>
<reference evidence="6 7" key="1">
    <citation type="submission" date="2023-05" db="EMBL/GenBank/DDBJ databases">
        <title>Lithophilousrod everest ZFBP1038 complete genpme.</title>
        <authorList>
            <person name="Tian M."/>
        </authorList>
    </citation>
    <scope>NUCLEOTIDE SEQUENCE [LARGE SCALE GENOMIC DNA]</scope>
    <source>
        <strain evidence="6 7">ZFBP1038</strain>
    </source>
</reference>
<dbReference type="SUPFAM" id="SSF52540">
    <property type="entry name" value="P-loop containing nucleoside triphosphate hydrolases"/>
    <property type="match status" value="1"/>
</dbReference>
<evidence type="ECO:0000256" key="2">
    <source>
        <dbReference type="ARBA" id="ARBA00017144"/>
    </source>
</evidence>
<dbReference type="RefSeq" id="WP_349640219.1">
    <property type="nucleotide sequence ID" value="NZ_CP090958.1"/>
</dbReference>
<dbReference type="InterPro" id="IPR039430">
    <property type="entry name" value="Thymidylate_kin-like_dom"/>
</dbReference>
<evidence type="ECO:0000313" key="7">
    <source>
        <dbReference type="Proteomes" id="UP001209083"/>
    </source>
</evidence>
<name>A0ABY8QWK1_9MICO</name>
<keyword evidence="6" id="KW-0808">Transferase</keyword>
<evidence type="ECO:0000256" key="3">
    <source>
        <dbReference type="ARBA" id="ARBA00022741"/>
    </source>
</evidence>
<dbReference type="Gene3D" id="3.40.50.300">
    <property type="entry name" value="P-loop containing nucleotide triphosphate hydrolases"/>
    <property type="match status" value="1"/>
</dbReference>
<evidence type="ECO:0000256" key="4">
    <source>
        <dbReference type="ARBA" id="ARBA00022840"/>
    </source>
</evidence>
<dbReference type="Pfam" id="PF02223">
    <property type="entry name" value="Thymidylate_kin"/>
    <property type="match status" value="1"/>
</dbReference>
<evidence type="ECO:0000256" key="1">
    <source>
        <dbReference type="ARBA" id="ARBA00009776"/>
    </source>
</evidence>
<protein>
    <recommendedName>
        <fullName evidence="2">Thymidylate kinase</fullName>
    </recommendedName>
</protein>
<comment type="similarity">
    <text evidence="1">Belongs to the thymidylate kinase family.</text>
</comment>
<evidence type="ECO:0000313" key="6">
    <source>
        <dbReference type="EMBL" id="WGW13399.1"/>
    </source>
</evidence>
<dbReference type="EMBL" id="CP090958">
    <property type="protein sequence ID" value="WGW13399.1"/>
    <property type="molecule type" value="Genomic_DNA"/>
</dbReference>
<feature type="domain" description="Thymidylate kinase-like" evidence="5">
    <location>
        <begin position="17"/>
        <end position="194"/>
    </location>
</feature>
<dbReference type="Proteomes" id="UP001209083">
    <property type="component" value="Chromosome"/>
</dbReference>
<proteinExistence type="inferred from homology"/>
<keyword evidence="6" id="KW-0418">Kinase</keyword>
<gene>
    <name evidence="6" type="ORF">LWF01_06455</name>
</gene>
<dbReference type="InterPro" id="IPR027417">
    <property type="entry name" value="P-loop_NTPase"/>
</dbReference>
<keyword evidence="4" id="KW-0067">ATP-binding</keyword>